<dbReference type="EMBL" id="LT838813">
    <property type="protein sequence ID" value="SMD46072.1"/>
    <property type="molecule type" value="Genomic_DNA"/>
</dbReference>
<accession>A0A1W2HBH4</accession>
<sequence length="388" mass="43934">MPSTNLIHLSILTGIFVLVNGLWFWKMGVMTDDDTWGYLQYAAEIRENGIFFKPHLFWYIGYVLFILGANSFIPGLGGIVFFQYVLAYIALIALYFAAINLYQNPKAALLTGIWFLGFIMISFWNLFLYAESLMISLYCLSFFFLSQAYRGNLNTFQGTLGTLILIWAIMVKPTGVALLAGLMAVMIAFAWKRISALGWKLAFSASIIIGLLLLVNQMLGTFGIVAAYQNGEVVYNIHKMAHMDYASFLMVSVPDNLSLPAADWSPLRKMVYLWIFNPLYSLQLFGTKLFYYLMYIRPYYSWSHNILALCALIPMYVAFARAIRGNALGSYAKVFSLTLIGFSALSVALLSDNWNSRFLMPVLPLVFLVGGNSMVKWRVLNSESVRFR</sequence>
<dbReference type="OrthoDB" id="891708at2"/>
<dbReference type="RefSeq" id="WP_084123016.1">
    <property type="nucleotide sequence ID" value="NZ_LT838813.1"/>
</dbReference>
<keyword evidence="3" id="KW-1185">Reference proteome</keyword>
<evidence type="ECO:0008006" key="4">
    <source>
        <dbReference type="Google" id="ProtNLM"/>
    </source>
</evidence>
<evidence type="ECO:0000313" key="3">
    <source>
        <dbReference type="Proteomes" id="UP000192333"/>
    </source>
</evidence>
<dbReference type="AlphaFoldDB" id="A0A1W2HBH4"/>
<dbReference type="STRING" id="758820.SAMN00777080_4751"/>
<feature type="transmembrane region" description="Helical" evidence="1">
    <location>
        <begin position="56"/>
        <end position="73"/>
    </location>
</feature>
<keyword evidence="1" id="KW-1133">Transmembrane helix</keyword>
<evidence type="ECO:0000256" key="1">
    <source>
        <dbReference type="SAM" id="Phobius"/>
    </source>
</evidence>
<proteinExistence type="predicted"/>
<evidence type="ECO:0000313" key="2">
    <source>
        <dbReference type="EMBL" id="SMD46072.1"/>
    </source>
</evidence>
<feature type="transmembrane region" description="Helical" evidence="1">
    <location>
        <begin position="114"/>
        <end position="144"/>
    </location>
</feature>
<feature type="transmembrane region" description="Helical" evidence="1">
    <location>
        <begin position="362"/>
        <end position="380"/>
    </location>
</feature>
<feature type="transmembrane region" description="Helical" evidence="1">
    <location>
        <begin position="331"/>
        <end position="350"/>
    </location>
</feature>
<organism evidence="2 3">
    <name type="scientific">Aquiflexum balticum DSM 16537</name>
    <dbReference type="NCBI Taxonomy" id="758820"/>
    <lineage>
        <taxon>Bacteria</taxon>
        <taxon>Pseudomonadati</taxon>
        <taxon>Bacteroidota</taxon>
        <taxon>Cytophagia</taxon>
        <taxon>Cytophagales</taxon>
        <taxon>Cyclobacteriaceae</taxon>
        <taxon>Aquiflexum</taxon>
    </lineage>
</organism>
<gene>
    <name evidence="2" type="ORF">SAMN00777080_4751</name>
</gene>
<feature type="transmembrane region" description="Helical" evidence="1">
    <location>
        <begin position="6"/>
        <end position="25"/>
    </location>
</feature>
<feature type="transmembrane region" description="Helical" evidence="1">
    <location>
        <begin position="201"/>
        <end position="228"/>
    </location>
</feature>
<feature type="transmembrane region" description="Helical" evidence="1">
    <location>
        <begin position="271"/>
        <end position="293"/>
    </location>
</feature>
<keyword evidence="1" id="KW-0812">Transmembrane</keyword>
<feature type="transmembrane region" description="Helical" evidence="1">
    <location>
        <begin position="299"/>
        <end position="319"/>
    </location>
</feature>
<name>A0A1W2HBH4_9BACT</name>
<protein>
    <recommendedName>
        <fullName evidence="4">Dolichyl-phosphate-mannose-protein mannosyltransferase</fullName>
    </recommendedName>
</protein>
<feature type="transmembrane region" description="Helical" evidence="1">
    <location>
        <begin position="164"/>
        <end position="189"/>
    </location>
</feature>
<dbReference type="Proteomes" id="UP000192333">
    <property type="component" value="Chromosome I"/>
</dbReference>
<keyword evidence="1" id="KW-0472">Membrane</keyword>
<reference evidence="3" key="1">
    <citation type="submission" date="2017-04" db="EMBL/GenBank/DDBJ databases">
        <authorList>
            <person name="Varghese N."/>
            <person name="Submissions S."/>
        </authorList>
    </citation>
    <scope>NUCLEOTIDE SEQUENCE [LARGE SCALE GENOMIC DNA]</scope>
    <source>
        <strain evidence="3">DSM 16537</strain>
    </source>
</reference>
<feature type="transmembrane region" description="Helical" evidence="1">
    <location>
        <begin position="79"/>
        <end position="102"/>
    </location>
</feature>